<reference evidence="7 8" key="1">
    <citation type="submission" date="2020-06" db="EMBL/GenBank/DDBJ databases">
        <title>Transcriptomic and genomic resources for Thalictrum thalictroides and T. hernandezii: Facilitating candidate gene discovery in an emerging model plant lineage.</title>
        <authorList>
            <person name="Arias T."/>
            <person name="Riano-Pachon D.M."/>
            <person name="Di Stilio V.S."/>
        </authorList>
    </citation>
    <scope>NUCLEOTIDE SEQUENCE [LARGE SCALE GENOMIC DNA]</scope>
    <source>
        <strain evidence="8">cv. WT478/WT964</strain>
        <tissue evidence="7">Leaves</tissue>
    </source>
</reference>
<evidence type="ECO:0000256" key="1">
    <source>
        <dbReference type="ARBA" id="ARBA00001974"/>
    </source>
</evidence>
<keyword evidence="3" id="KW-0274">FAD</keyword>
<comment type="caution">
    <text evidence="7">The sequence shown here is derived from an EMBL/GenBank/DDBJ whole genome shotgun (WGS) entry which is preliminary data.</text>
</comment>
<dbReference type="Proteomes" id="UP000554482">
    <property type="component" value="Unassembled WGS sequence"/>
</dbReference>
<dbReference type="PANTHER" id="PTHR48467">
    <property type="entry name" value="GLUTAMATE SYNTHASE 1 [NADH], CHLOROPLASTIC-LIKE"/>
    <property type="match status" value="1"/>
</dbReference>
<evidence type="ECO:0000256" key="3">
    <source>
        <dbReference type="ARBA" id="ARBA00022827"/>
    </source>
</evidence>
<feature type="transmembrane region" description="Helical" evidence="6">
    <location>
        <begin position="100"/>
        <end position="123"/>
    </location>
</feature>
<protein>
    <submittedName>
        <fullName evidence="7">Uncharacterized protein</fullName>
    </submittedName>
</protein>
<evidence type="ECO:0000313" key="7">
    <source>
        <dbReference type="EMBL" id="KAF5198121.1"/>
    </source>
</evidence>
<evidence type="ECO:0000256" key="4">
    <source>
        <dbReference type="ARBA" id="ARBA00022857"/>
    </source>
</evidence>
<name>A0A7J6WL64_THATH</name>
<evidence type="ECO:0000313" key="8">
    <source>
        <dbReference type="Proteomes" id="UP000554482"/>
    </source>
</evidence>
<evidence type="ECO:0000256" key="6">
    <source>
        <dbReference type="SAM" id="Phobius"/>
    </source>
</evidence>
<keyword evidence="6" id="KW-1133">Transmembrane helix</keyword>
<dbReference type="GO" id="GO:0016491">
    <property type="term" value="F:oxidoreductase activity"/>
    <property type="evidence" value="ECO:0007669"/>
    <property type="project" value="UniProtKB-KW"/>
</dbReference>
<organism evidence="7 8">
    <name type="scientific">Thalictrum thalictroides</name>
    <name type="common">Rue-anemone</name>
    <name type="synonym">Anemone thalictroides</name>
    <dbReference type="NCBI Taxonomy" id="46969"/>
    <lineage>
        <taxon>Eukaryota</taxon>
        <taxon>Viridiplantae</taxon>
        <taxon>Streptophyta</taxon>
        <taxon>Embryophyta</taxon>
        <taxon>Tracheophyta</taxon>
        <taxon>Spermatophyta</taxon>
        <taxon>Magnoliopsida</taxon>
        <taxon>Ranunculales</taxon>
        <taxon>Ranunculaceae</taxon>
        <taxon>Thalictroideae</taxon>
        <taxon>Thalictrum</taxon>
    </lineage>
</organism>
<evidence type="ECO:0000256" key="2">
    <source>
        <dbReference type="ARBA" id="ARBA00022630"/>
    </source>
</evidence>
<evidence type="ECO:0000256" key="5">
    <source>
        <dbReference type="ARBA" id="ARBA00023002"/>
    </source>
</evidence>
<sequence>VLVCAPSNVAVDENNKAKLEQVTRDVKTIKESNWCHRHRRKVDSSILLASGMTRGGPSYSCKAGVLDYGRKIETESAFSNVDRFGAGGASMFLEQLRDNFLILQAFIASMACYNFPLLANVPLWNSKGYIIALLLHIALSEPLYYWIHKMFHRDYLFYQLSYSPPFLRSASILLQFSRVALNERFSFFGNVSLGSSVSLSELREMYHVVRYCFDET</sequence>
<keyword evidence="6" id="KW-0812">Transmembrane</keyword>
<dbReference type="InterPro" id="IPR055275">
    <property type="entry name" value="Ferredox_Rdtase"/>
</dbReference>
<comment type="cofactor">
    <cofactor evidence="1">
        <name>FAD</name>
        <dbReference type="ChEBI" id="CHEBI:57692"/>
    </cofactor>
</comment>
<dbReference type="PANTHER" id="PTHR48467:SF1">
    <property type="entry name" value="GLUTAMATE SYNTHASE 1 [NADH], CHLOROPLASTIC-LIKE"/>
    <property type="match status" value="1"/>
</dbReference>
<dbReference type="AlphaFoldDB" id="A0A7J6WL64"/>
<proteinExistence type="predicted"/>
<keyword evidence="5" id="KW-0560">Oxidoreductase</keyword>
<keyword evidence="2" id="KW-0285">Flavoprotein</keyword>
<keyword evidence="8" id="KW-1185">Reference proteome</keyword>
<dbReference type="Gene3D" id="3.40.50.720">
    <property type="entry name" value="NAD(P)-binding Rossmann-like Domain"/>
    <property type="match status" value="1"/>
</dbReference>
<keyword evidence="4" id="KW-0521">NADP</keyword>
<keyword evidence="6" id="KW-0472">Membrane</keyword>
<feature type="transmembrane region" description="Helical" evidence="6">
    <location>
        <begin position="129"/>
        <end position="147"/>
    </location>
</feature>
<gene>
    <name evidence="7" type="ORF">FRX31_012292</name>
</gene>
<dbReference type="OrthoDB" id="408954at2759"/>
<accession>A0A7J6WL64</accession>
<feature type="non-terminal residue" evidence="7">
    <location>
        <position position="1"/>
    </location>
</feature>
<dbReference type="EMBL" id="JABWDY010013716">
    <property type="protein sequence ID" value="KAF5198121.1"/>
    <property type="molecule type" value="Genomic_DNA"/>
</dbReference>